<dbReference type="InterPro" id="IPR036249">
    <property type="entry name" value="Thioredoxin-like_sf"/>
</dbReference>
<sequence>MHKNLLLFVTFFIFIFSSKSQIISSELIDNALMKAKEENKYVFVNYRVESCELSKKLEHQMTNETCKPLYNTSYVVVDIVLPENKAKTYFGSIDNRVKTNTKVKGFPFWYILDNDGNFIEMSYDANGNNIGYPTTKKKVNEFIKIVSKTSKLTERKLNIIANSLHIQNNEQLLSGK</sequence>
<dbReference type="Gene3D" id="3.40.30.10">
    <property type="entry name" value="Glutaredoxin"/>
    <property type="match status" value="1"/>
</dbReference>
<dbReference type="EMBL" id="LT899436">
    <property type="protein sequence ID" value="SNR15657.1"/>
    <property type="molecule type" value="Genomic_DNA"/>
</dbReference>
<gene>
    <name evidence="1" type="ORF">TJEJU_1953</name>
</gene>
<dbReference type="OrthoDB" id="120730at2"/>
<name>A0A238U909_9FLAO</name>
<organism evidence="1 2">
    <name type="scientific">Tenacibaculum jejuense</name>
    <dbReference type="NCBI Taxonomy" id="584609"/>
    <lineage>
        <taxon>Bacteria</taxon>
        <taxon>Pseudomonadati</taxon>
        <taxon>Bacteroidota</taxon>
        <taxon>Flavobacteriia</taxon>
        <taxon>Flavobacteriales</taxon>
        <taxon>Flavobacteriaceae</taxon>
        <taxon>Tenacibaculum</taxon>
    </lineage>
</organism>
<evidence type="ECO:0008006" key="3">
    <source>
        <dbReference type="Google" id="ProtNLM"/>
    </source>
</evidence>
<dbReference type="Proteomes" id="UP000215214">
    <property type="component" value="Chromosome TJEJU"/>
</dbReference>
<dbReference type="RefSeq" id="WP_095071599.1">
    <property type="nucleotide sequence ID" value="NZ_LT899436.1"/>
</dbReference>
<protein>
    <recommendedName>
        <fullName evidence="3">Thioredoxin family protein</fullName>
    </recommendedName>
</protein>
<proteinExistence type="predicted"/>
<reference evidence="1 2" key="1">
    <citation type="submission" date="2017-07" db="EMBL/GenBank/DDBJ databases">
        <authorList>
            <person name="Sun Z.S."/>
            <person name="Albrecht U."/>
            <person name="Echele G."/>
            <person name="Lee C.C."/>
        </authorList>
    </citation>
    <scope>NUCLEOTIDE SEQUENCE [LARGE SCALE GENOMIC DNA]</scope>
    <source>
        <strain evidence="2">type strain: KCTC 22618</strain>
    </source>
</reference>
<keyword evidence="2" id="KW-1185">Reference proteome</keyword>
<evidence type="ECO:0000313" key="1">
    <source>
        <dbReference type="EMBL" id="SNR15657.1"/>
    </source>
</evidence>
<dbReference type="SUPFAM" id="SSF52833">
    <property type="entry name" value="Thioredoxin-like"/>
    <property type="match status" value="1"/>
</dbReference>
<evidence type="ECO:0000313" key="2">
    <source>
        <dbReference type="Proteomes" id="UP000215214"/>
    </source>
</evidence>
<dbReference type="KEGG" id="tje:TJEJU_1953"/>
<accession>A0A238U909</accession>
<dbReference type="AlphaFoldDB" id="A0A238U909"/>